<dbReference type="Proteomes" id="UP000828390">
    <property type="component" value="Unassembled WGS sequence"/>
</dbReference>
<evidence type="ECO:0000313" key="2">
    <source>
        <dbReference type="EMBL" id="KAH3853625.1"/>
    </source>
</evidence>
<dbReference type="EMBL" id="JAIWYP010000003">
    <property type="protein sequence ID" value="KAH3853625.1"/>
    <property type="molecule type" value="Genomic_DNA"/>
</dbReference>
<reference evidence="2" key="2">
    <citation type="submission" date="2020-11" db="EMBL/GenBank/DDBJ databases">
        <authorList>
            <person name="McCartney M.A."/>
            <person name="Auch B."/>
            <person name="Kono T."/>
            <person name="Mallez S."/>
            <person name="Becker A."/>
            <person name="Gohl D.M."/>
            <person name="Silverstein K.A.T."/>
            <person name="Koren S."/>
            <person name="Bechman K.B."/>
            <person name="Herman A."/>
            <person name="Abrahante J.E."/>
            <person name="Garbe J."/>
        </authorList>
    </citation>
    <scope>NUCLEOTIDE SEQUENCE</scope>
    <source>
        <strain evidence="2">Duluth1</strain>
        <tissue evidence="2">Whole animal</tissue>
    </source>
</reference>
<gene>
    <name evidence="2" type="ORF">DPMN_096156</name>
</gene>
<accession>A0A9D4L7T9</accession>
<sequence length="71" mass="8109">MASYTGGWPAGPIQGGRRNKTVLRTTRRSGVATDGEGARRHGHLKGHGTCSADWDRRLLRHYLRERRIWVR</sequence>
<proteinExistence type="predicted"/>
<organism evidence="2 3">
    <name type="scientific">Dreissena polymorpha</name>
    <name type="common">Zebra mussel</name>
    <name type="synonym">Mytilus polymorpha</name>
    <dbReference type="NCBI Taxonomy" id="45954"/>
    <lineage>
        <taxon>Eukaryota</taxon>
        <taxon>Metazoa</taxon>
        <taxon>Spiralia</taxon>
        <taxon>Lophotrochozoa</taxon>
        <taxon>Mollusca</taxon>
        <taxon>Bivalvia</taxon>
        <taxon>Autobranchia</taxon>
        <taxon>Heteroconchia</taxon>
        <taxon>Euheterodonta</taxon>
        <taxon>Imparidentia</taxon>
        <taxon>Neoheterodontei</taxon>
        <taxon>Myida</taxon>
        <taxon>Dreissenoidea</taxon>
        <taxon>Dreissenidae</taxon>
        <taxon>Dreissena</taxon>
    </lineage>
</organism>
<name>A0A9D4L7T9_DREPO</name>
<feature type="compositionally biased region" description="Basic residues" evidence="1">
    <location>
        <begin position="17"/>
        <end position="27"/>
    </location>
</feature>
<comment type="caution">
    <text evidence="2">The sequence shown here is derived from an EMBL/GenBank/DDBJ whole genome shotgun (WGS) entry which is preliminary data.</text>
</comment>
<dbReference type="AlphaFoldDB" id="A0A9D4L7T9"/>
<feature type="region of interest" description="Disordered" evidence="1">
    <location>
        <begin position="1"/>
        <end position="48"/>
    </location>
</feature>
<protein>
    <submittedName>
        <fullName evidence="2">Uncharacterized protein</fullName>
    </submittedName>
</protein>
<evidence type="ECO:0000313" key="3">
    <source>
        <dbReference type="Proteomes" id="UP000828390"/>
    </source>
</evidence>
<evidence type="ECO:0000256" key="1">
    <source>
        <dbReference type="SAM" id="MobiDB-lite"/>
    </source>
</evidence>
<keyword evidence="3" id="KW-1185">Reference proteome</keyword>
<reference evidence="2" key="1">
    <citation type="journal article" date="2019" name="bioRxiv">
        <title>The Genome of the Zebra Mussel, Dreissena polymorpha: A Resource for Invasive Species Research.</title>
        <authorList>
            <person name="McCartney M.A."/>
            <person name="Auch B."/>
            <person name="Kono T."/>
            <person name="Mallez S."/>
            <person name="Zhang Y."/>
            <person name="Obille A."/>
            <person name="Becker A."/>
            <person name="Abrahante J.E."/>
            <person name="Garbe J."/>
            <person name="Badalamenti J.P."/>
            <person name="Herman A."/>
            <person name="Mangelson H."/>
            <person name="Liachko I."/>
            <person name="Sullivan S."/>
            <person name="Sone E.D."/>
            <person name="Koren S."/>
            <person name="Silverstein K.A.T."/>
            <person name="Beckman K.B."/>
            <person name="Gohl D.M."/>
        </authorList>
    </citation>
    <scope>NUCLEOTIDE SEQUENCE</scope>
    <source>
        <strain evidence="2">Duluth1</strain>
        <tissue evidence="2">Whole animal</tissue>
    </source>
</reference>